<sequence>LEKNEALTVHK</sequence>
<reference evidence="1" key="1">
    <citation type="submission" date="2017-05" db="UniProtKB">
        <authorList>
            <consortium name="EnsemblMetazoa"/>
        </authorList>
    </citation>
    <scope>IDENTIFICATION</scope>
</reference>
<dbReference type="EnsemblMetazoa" id="Aqu2.1.15744_001">
    <property type="protein sequence ID" value="Aqu2.1.15744_001"/>
    <property type="gene ID" value="Aqu2.1.15744"/>
</dbReference>
<evidence type="ECO:0000313" key="1">
    <source>
        <dbReference type="EnsemblMetazoa" id="Aqu2.1.15744_001"/>
    </source>
</evidence>
<accession>A0A1X7TLG2</accession>
<organism evidence="1">
    <name type="scientific">Amphimedon queenslandica</name>
    <name type="common">Sponge</name>
    <dbReference type="NCBI Taxonomy" id="400682"/>
    <lineage>
        <taxon>Eukaryota</taxon>
        <taxon>Metazoa</taxon>
        <taxon>Porifera</taxon>
        <taxon>Demospongiae</taxon>
        <taxon>Heteroscleromorpha</taxon>
        <taxon>Haplosclerida</taxon>
        <taxon>Niphatidae</taxon>
        <taxon>Amphimedon</taxon>
    </lineage>
</organism>
<dbReference type="InParanoid" id="A0A1X7TLG2"/>
<name>A0A1X7TLG2_AMPQE</name>
<protein>
    <submittedName>
        <fullName evidence="1">Uncharacterized protein</fullName>
    </submittedName>
</protein>
<proteinExistence type="predicted"/>